<dbReference type="Proteomes" id="UP001269375">
    <property type="component" value="Unassembled WGS sequence"/>
</dbReference>
<feature type="domain" description="SMP-30/Gluconolactonase/LRE-like region" evidence="3">
    <location>
        <begin position="69"/>
        <end position="327"/>
    </location>
</feature>
<protein>
    <submittedName>
        <fullName evidence="4">SMP-30/gluconolactonase/LRE family protein</fullName>
    </submittedName>
</protein>
<dbReference type="PANTHER" id="PTHR47572">
    <property type="entry name" value="LIPOPROTEIN-RELATED"/>
    <property type="match status" value="1"/>
</dbReference>
<evidence type="ECO:0000256" key="2">
    <source>
        <dbReference type="SAM" id="SignalP"/>
    </source>
</evidence>
<dbReference type="InterPro" id="IPR006311">
    <property type="entry name" value="TAT_signal"/>
</dbReference>
<keyword evidence="2" id="KW-0732">Signal</keyword>
<dbReference type="RefSeq" id="WP_251591457.1">
    <property type="nucleotide sequence ID" value="NZ_JAMLJI010000001.1"/>
</dbReference>
<dbReference type="InterPro" id="IPR005511">
    <property type="entry name" value="SMP-30"/>
</dbReference>
<evidence type="ECO:0000313" key="5">
    <source>
        <dbReference type="Proteomes" id="UP001269375"/>
    </source>
</evidence>
<comment type="caution">
    <text evidence="4">The sequence shown here is derived from an EMBL/GenBank/DDBJ whole genome shotgun (WGS) entry which is preliminary data.</text>
</comment>
<dbReference type="InterPro" id="IPR051262">
    <property type="entry name" value="SMP-30/CGR1_Lactonase"/>
</dbReference>
<evidence type="ECO:0000259" key="3">
    <source>
        <dbReference type="Pfam" id="PF08450"/>
    </source>
</evidence>
<dbReference type="InterPro" id="IPR011042">
    <property type="entry name" value="6-blade_b-propeller_TolB-like"/>
</dbReference>
<name>A0ABU1GTZ9_9GAMM</name>
<evidence type="ECO:0000256" key="1">
    <source>
        <dbReference type="ARBA" id="ARBA00022801"/>
    </source>
</evidence>
<keyword evidence="5" id="KW-1185">Reference proteome</keyword>
<dbReference type="PROSITE" id="PS51318">
    <property type="entry name" value="TAT"/>
    <property type="match status" value="1"/>
</dbReference>
<dbReference type="SUPFAM" id="SSF63829">
    <property type="entry name" value="Calcium-dependent phosphotriesterase"/>
    <property type="match status" value="1"/>
</dbReference>
<keyword evidence="1" id="KW-0378">Hydrolase</keyword>
<dbReference type="InterPro" id="IPR013658">
    <property type="entry name" value="SGL"/>
</dbReference>
<gene>
    <name evidence="4" type="ORF">QC825_05315</name>
</gene>
<proteinExistence type="predicted"/>
<dbReference type="PANTHER" id="PTHR47572:SF4">
    <property type="entry name" value="LACTONASE DRP35"/>
    <property type="match status" value="1"/>
</dbReference>
<accession>A0ABU1GTZ9</accession>
<evidence type="ECO:0000313" key="4">
    <source>
        <dbReference type="EMBL" id="MDR5895488.1"/>
    </source>
</evidence>
<feature type="signal peptide" evidence="2">
    <location>
        <begin position="1"/>
        <end position="26"/>
    </location>
</feature>
<feature type="chain" id="PRO_5047454230" evidence="2">
    <location>
        <begin position="27"/>
        <end position="341"/>
    </location>
</feature>
<reference evidence="4 5" key="1">
    <citation type="submission" date="2023-04" db="EMBL/GenBank/DDBJ databases">
        <title>A long-awaited taxogenomic arrangement of the family Halomonadaceae.</title>
        <authorList>
            <person name="De La Haba R."/>
            <person name="Chuvochina M."/>
            <person name="Wittouck S."/>
            <person name="Arahal D.R."/>
            <person name="Sanchez-Porro C."/>
            <person name="Hugenholtz P."/>
            <person name="Ventosa A."/>
        </authorList>
    </citation>
    <scope>NUCLEOTIDE SEQUENCE [LARGE SCALE GENOMIC DNA]</scope>
    <source>
        <strain evidence="4 5">DSM 22428</strain>
    </source>
</reference>
<organism evidence="4 5">
    <name type="scientific">Larsenimonas suaedae</name>
    <dbReference type="NCBI Taxonomy" id="1851019"/>
    <lineage>
        <taxon>Bacteria</taxon>
        <taxon>Pseudomonadati</taxon>
        <taxon>Pseudomonadota</taxon>
        <taxon>Gammaproteobacteria</taxon>
        <taxon>Oceanospirillales</taxon>
        <taxon>Halomonadaceae</taxon>
        <taxon>Larsenimonas</taxon>
    </lineage>
</organism>
<dbReference type="PRINTS" id="PR01790">
    <property type="entry name" value="SMP30FAMILY"/>
</dbReference>
<sequence>MDRRGFLAATAAFTAAASASAPSAFAETKTPLPSRYPDSAWQSIDGRFKDYYLFNAPLQRHWSKGLWLEGPAWNAVGRYAVFSDIPRAKQMRWDEASGNVSVLREKVGHSNGHAFDDRGRLLACEHYPARVVRYEWDGTTTVLAERYQGKPLNGPNDLVTLPGGGVIFTDPGYGAHADYEGRKRPLELPPAVYYIDDAMDEPVMLTEALTKPNGVALLKDRTTLFISDTAPSHSNKPATITRWTIKAGGHALEGGDALAQSNSELYDGLSADQDGNVWAATSGGRKVDGASAFAPDGTLLGRILLPEVCGNLCFGGEDRNQLIMTASRSLYSIYTGARGVA</sequence>
<dbReference type="Pfam" id="PF08450">
    <property type="entry name" value="SGL"/>
    <property type="match status" value="1"/>
</dbReference>
<dbReference type="Gene3D" id="2.120.10.30">
    <property type="entry name" value="TolB, C-terminal domain"/>
    <property type="match status" value="1"/>
</dbReference>
<dbReference type="EMBL" id="JARWAO010000002">
    <property type="protein sequence ID" value="MDR5895488.1"/>
    <property type="molecule type" value="Genomic_DNA"/>
</dbReference>